<proteinExistence type="predicted"/>
<dbReference type="InterPro" id="IPR029058">
    <property type="entry name" value="AB_hydrolase_fold"/>
</dbReference>
<organism evidence="3 4">
    <name type="scientific">Kribbibacterium absianum</name>
    <dbReference type="NCBI Taxonomy" id="3044210"/>
    <lineage>
        <taxon>Bacteria</taxon>
        <taxon>Bacillati</taxon>
        <taxon>Actinomycetota</taxon>
        <taxon>Coriobacteriia</taxon>
        <taxon>Coriobacteriales</taxon>
        <taxon>Kribbibacteriaceae</taxon>
        <taxon>Kribbibacterium</taxon>
    </lineage>
</organism>
<dbReference type="InterPro" id="IPR050300">
    <property type="entry name" value="GDXG_lipolytic_enzyme"/>
</dbReference>
<dbReference type="EMBL" id="JASJEX010000002">
    <property type="protein sequence ID" value="MDJ1129566.1"/>
    <property type="molecule type" value="Genomic_DNA"/>
</dbReference>
<name>A0ABT6ZLM9_9ACTN</name>
<reference evidence="3" key="1">
    <citation type="submission" date="2023-05" db="EMBL/GenBank/DDBJ databases">
        <title>[olsenella] sp. nov., isolated from a pig farm feces dump.</title>
        <authorList>
            <person name="Chang Y.-H."/>
        </authorList>
    </citation>
    <scope>NUCLEOTIDE SEQUENCE</scope>
    <source>
        <strain evidence="3">YH-ols2217</strain>
    </source>
</reference>
<evidence type="ECO:0000259" key="2">
    <source>
        <dbReference type="Pfam" id="PF07859"/>
    </source>
</evidence>
<comment type="caution">
    <text evidence="3">The sequence shown here is derived from an EMBL/GenBank/DDBJ whole genome shotgun (WGS) entry which is preliminary data.</text>
</comment>
<keyword evidence="1 3" id="KW-0378">Hydrolase</keyword>
<evidence type="ECO:0000256" key="1">
    <source>
        <dbReference type="ARBA" id="ARBA00022801"/>
    </source>
</evidence>
<dbReference type="PANTHER" id="PTHR48081">
    <property type="entry name" value="AB HYDROLASE SUPERFAMILY PROTEIN C4A8.06C"/>
    <property type="match status" value="1"/>
</dbReference>
<dbReference type="InterPro" id="IPR013094">
    <property type="entry name" value="AB_hydrolase_3"/>
</dbReference>
<evidence type="ECO:0000313" key="4">
    <source>
        <dbReference type="Proteomes" id="UP001431693"/>
    </source>
</evidence>
<dbReference type="SUPFAM" id="SSF53474">
    <property type="entry name" value="alpha/beta-Hydrolases"/>
    <property type="match status" value="1"/>
</dbReference>
<dbReference type="Pfam" id="PF07859">
    <property type="entry name" value="Abhydrolase_3"/>
    <property type="match status" value="1"/>
</dbReference>
<feature type="domain" description="Alpha/beta hydrolase fold-3" evidence="2">
    <location>
        <begin position="147"/>
        <end position="357"/>
    </location>
</feature>
<dbReference type="Proteomes" id="UP001431693">
    <property type="component" value="Unassembled WGS sequence"/>
</dbReference>
<evidence type="ECO:0000313" key="3">
    <source>
        <dbReference type="EMBL" id="MDJ1129566.1"/>
    </source>
</evidence>
<sequence>MPQPTHPSHPVVQGASALQRAAQAALGVLHDARTGDDETRTAFMLGRTGLASDGAQIEATGISPARLAAVKAYTNHKPDVVSLYKTTRALEDGVGLIETPRADVKQDRYQVPTPDGALIPVRVFTPQQVDISLAHGIQRTDDCMGTILFIHGGGWVTGSLGLYADACRDLALALGRRVVSVGYRRAPENRFPGPLEDCYAVAKALYAGEILPDVRPESIVLCGDSAGGNLTACLSLLARERGDFEVRRQMLLYPVVQSNYWDSTPYRSVIENGQDYMLTQQDMQEYLLLYINGPEDLSNPHLAPLLASDQSGLPRTLLISCELCPLRDEDEAYAAALASAGTESFCYRMLHAMHGYLIDPASAPTIEDTHTLMRAFLDGIPSPDELAQGEGVAWRAIRGIG</sequence>
<dbReference type="PANTHER" id="PTHR48081:SF8">
    <property type="entry name" value="ALPHA_BETA HYDROLASE FOLD-3 DOMAIN-CONTAINING PROTEIN-RELATED"/>
    <property type="match status" value="1"/>
</dbReference>
<accession>A0ABT6ZLM9</accession>
<keyword evidence="4" id="KW-1185">Reference proteome</keyword>
<protein>
    <submittedName>
        <fullName evidence="3">Alpha/beta hydrolase</fullName>
    </submittedName>
</protein>
<dbReference type="Gene3D" id="3.40.50.1820">
    <property type="entry name" value="alpha/beta hydrolase"/>
    <property type="match status" value="1"/>
</dbReference>
<dbReference type="GO" id="GO:0016787">
    <property type="term" value="F:hydrolase activity"/>
    <property type="evidence" value="ECO:0007669"/>
    <property type="project" value="UniProtKB-KW"/>
</dbReference>
<gene>
    <name evidence="3" type="ORF">QJ043_05655</name>
</gene>
<dbReference type="RefSeq" id="WP_283714020.1">
    <property type="nucleotide sequence ID" value="NZ_JASJEW010000009.1"/>
</dbReference>